<keyword evidence="1" id="KW-0472">Membrane</keyword>
<reference evidence="2 3" key="1">
    <citation type="submission" date="2016-04" db="EMBL/GenBank/DDBJ databases">
        <title>First whole genome shotgun sequence of the bacterium Enteractinococcus sp. strain UASWS1574.</title>
        <authorList>
            <person name="Crovadore J."/>
            <person name="Chablais R."/>
            <person name="Lefort F."/>
        </authorList>
    </citation>
    <scope>NUCLEOTIDE SEQUENCE [LARGE SCALE GENOMIC DNA]</scope>
    <source>
        <strain evidence="2 3">UASWS1574</strain>
    </source>
</reference>
<feature type="transmembrane region" description="Helical" evidence="1">
    <location>
        <begin position="69"/>
        <end position="89"/>
    </location>
</feature>
<evidence type="ECO:0000256" key="1">
    <source>
        <dbReference type="SAM" id="Phobius"/>
    </source>
</evidence>
<organism evidence="2 3">
    <name type="scientific">Enteractinococcus helveticum</name>
    <dbReference type="NCBI Taxonomy" id="1837282"/>
    <lineage>
        <taxon>Bacteria</taxon>
        <taxon>Bacillati</taxon>
        <taxon>Actinomycetota</taxon>
        <taxon>Actinomycetes</taxon>
        <taxon>Micrococcales</taxon>
        <taxon>Micrococcaceae</taxon>
    </lineage>
</organism>
<gene>
    <name evidence="2" type="ORF">A6F49_02225</name>
</gene>
<dbReference type="EMBL" id="LXEY01000116">
    <property type="protein sequence ID" value="OAV51218.1"/>
    <property type="molecule type" value="Genomic_DNA"/>
</dbReference>
<sequence>MKRKASKQIDDASDTQDEYLRRLHEEINVARQESIARSRNLENRASFIAVACSIVIAAGIQALGGTKNLLIVLAVCSSSLGLLASLIAMTPKNPLTLNIGKLYDEFANFSDSPLAVEPVAMDIKLISMKRAEISERNKSNKNLAALLLWGFSFMAVATILLMSGLIFGVAV</sequence>
<feature type="transmembrane region" description="Helical" evidence="1">
    <location>
        <begin position="146"/>
        <end position="170"/>
    </location>
</feature>
<protein>
    <submittedName>
        <fullName evidence="2">Uncharacterized protein</fullName>
    </submittedName>
</protein>
<dbReference type="Proteomes" id="UP000078292">
    <property type="component" value="Unassembled WGS sequence"/>
</dbReference>
<comment type="caution">
    <text evidence="2">The sequence shown here is derived from an EMBL/GenBank/DDBJ whole genome shotgun (WGS) entry which is preliminary data.</text>
</comment>
<keyword evidence="1" id="KW-0812">Transmembrane</keyword>
<keyword evidence="1" id="KW-1133">Transmembrane helix</keyword>
<proteinExistence type="predicted"/>
<dbReference type="RefSeq" id="WP_043055775.1">
    <property type="nucleotide sequence ID" value="NZ_LXEY01000116.1"/>
</dbReference>
<evidence type="ECO:0000313" key="2">
    <source>
        <dbReference type="EMBL" id="OAV51218.1"/>
    </source>
</evidence>
<keyword evidence="3" id="KW-1185">Reference proteome</keyword>
<evidence type="ECO:0000313" key="3">
    <source>
        <dbReference type="Proteomes" id="UP000078292"/>
    </source>
</evidence>
<feature type="transmembrane region" description="Helical" evidence="1">
    <location>
        <begin position="45"/>
        <end position="63"/>
    </location>
</feature>
<dbReference type="AlphaFoldDB" id="A0A1B7LUW0"/>
<name>A0A1B7LUW0_9MICC</name>
<accession>A0A1B7LUW0</accession>